<organism evidence="1 2">
    <name type="scientific">Ramazzottius varieornatus</name>
    <name type="common">Water bear</name>
    <name type="synonym">Tardigrade</name>
    <dbReference type="NCBI Taxonomy" id="947166"/>
    <lineage>
        <taxon>Eukaryota</taxon>
        <taxon>Metazoa</taxon>
        <taxon>Ecdysozoa</taxon>
        <taxon>Tardigrada</taxon>
        <taxon>Eutardigrada</taxon>
        <taxon>Parachela</taxon>
        <taxon>Hypsibioidea</taxon>
        <taxon>Ramazzottiidae</taxon>
        <taxon>Ramazzottius</taxon>
    </lineage>
</organism>
<dbReference type="AlphaFoldDB" id="A0A1D1VSG6"/>
<dbReference type="EMBL" id="BDGG01000008">
    <property type="protein sequence ID" value="GAV02668.1"/>
    <property type="molecule type" value="Genomic_DNA"/>
</dbReference>
<evidence type="ECO:0000313" key="2">
    <source>
        <dbReference type="Proteomes" id="UP000186922"/>
    </source>
</evidence>
<keyword evidence="2" id="KW-1185">Reference proteome</keyword>
<dbReference type="Proteomes" id="UP000186922">
    <property type="component" value="Unassembled WGS sequence"/>
</dbReference>
<comment type="caution">
    <text evidence="1">The sequence shown here is derived from an EMBL/GenBank/DDBJ whole genome shotgun (WGS) entry which is preliminary data.</text>
</comment>
<gene>
    <name evidence="1" type="primary">RvY_13204-1</name>
    <name evidence="1" type="synonym">RvY_13204.1</name>
    <name evidence="1" type="ORF">RvY_13204</name>
</gene>
<protein>
    <submittedName>
        <fullName evidence="1">Uncharacterized protein</fullName>
    </submittedName>
</protein>
<sequence>MQGGWSSEKREILLDGNLITSGRLRSPLFDDLQKWLFGHREKWSQLLYRKGAANRLIHNLFAAGMSSRNQRTT</sequence>
<accession>A0A1D1VSG6</accession>
<reference evidence="1 2" key="1">
    <citation type="journal article" date="2016" name="Nat. Commun.">
        <title>Extremotolerant tardigrade genome and improved radiotolerance of human cultured cells by tardigrade-unique protein.</title>
        <authorList>
            <person name="Hashimoto T."/>
            <person name="Horikawa D.D."/>
            <person name="Saito Y."/>
            <person name="Kuwahara H."/>
            <person name="Kozuka-Hata H."/>
            <person name="Shin-I T."/>
            <person name="Minakuchi Y."/>
            <person name="Ohishi K."/>
            <person name="Motoyama A."/>
            <person name="Aizu T."/>
            <person name="Enomoto A."/>
            <person name="Kondo K."/>
            <person name="Tanaka S."/>
            <person name="Hara Y."/>
            <person name="Koshikawa S."/>
            <person name="Sagara H."/>
            <person name="Miura T."/>
            <person name="Yokobori S."/>
            <person name="Miyagawa K."/>
            <person name="Suzuki Y."/>
            <person name="Kubo T."/>
            <person name="Oyama M."/>
            <person name="Kohara Y."/>
            <person name="Fujiyama A."/>
            <person name="Arakawa K."/>
            <person name="Katayama T."/>
            <person name="Toyoda A."/>
            <person name="Kunieda T."/>
        </authorList>
    </citation>
    <scope>NUCLEOTIDE SEQUENCE [LARGE SCALE GENOMIC DNA]</scope>
    <source>
        <strain evidence="1 2">YOKOZUNA-1</strain>
    </source>
</reference>
<name>A0A1D1VSG6_RAMVA</name>
<evidence type="ECO:0000313" key="1">
    <source>
        <dbReference type="EMBL" id="GAV02668.1"/>
    </source>
</evidence>
<proteinExistence type="predicted"/>